<dbReference type="InterPro" id="IPR029063">
    <property type="entry name" value="SAM-dependent_MTases_sf"/>
</dbReference>
<dbReference type="InterPro" id="IPR013217">
    <property type="entry name" value="Methyltransf_12"/>
</dbReference>
<dbReference type="EMBL" id="BJCL01000022">
    <property type="protein sequence ID" value="GCL65928.1"/>
    <property type="molecule type" value="Genomic_DNA"/>
</dbReference>
<gene>
    <name evidence="2" type="ORF">AQPW35_50090</name>
</gene>
<dbReference type="Proteomes" id="UP000301751">
    <property type="component" value="Unassembled WGS sequence"/>
</dbReference>
<dbReference type="Gene3D" id="3.40.50.150">
    <property type="entry name" value="Vaccinia Virus protein VP39"/>
    <property type="match status" value="1"/>
</dbReference>
<reference evidence="3" key="1">
    <citation type="submission" date="2019-03" db="EMBL/GenBank/DDBJ databases">
        <title>Aquabacterium pictum sp.nov., the first bacteriochlorophyll a-containing freshwater bacterium in the genus Aquabacterium of the class Betaproteobacteria.</title>
        <authorList>
            <person name="Hirose S."/>
            <person name="Tank M."/>
            <person name="Hara E."/>
            <person name="Tamaki H."/>
            <person name="Takaichi S."/>
            <person name="Haruta S."/>
            <person name="Hanada S."/>
        </authorList>
    </citation>
    <scope>NUCLEOTIDE SEQUENCE [LARGE SCALE GENOMIC DNA]</scope>
    <source>
        <strain evidence="3">W35</strain>
    </source>
</reference>
<dbReference type="CDD" id="cd02440">
    <property type="entry name" value="AdoMet_MTases"/>
    <property type="match status" value="1"/>
</dbReference>
<evidence type="ECO:0000313" key="3">
    <source>
        <dbReference type="Proteomes" id="UP000301751"/>
    </source>
</evidence>
<keyword evidence="3" id="KW-1185">Reference proteome</keyword>
<dbReference type="SUPFAM" id="SSF53335">
    <property type="entry name" value="S-adenosyl-L-methionine-dependent methyltransferases"/>
    <property type="match status" value="1"/>
</dbReference>
<evidence type="ECO:0000259" key="1">
    <source>
        <dbReference type="Pfam" id="PF08242"/>
    </source>
</evidence>
<evidence type="ECO:0000313" key="2">
    <source>
        <dbReference type="EMBL" id="GCL65928.1"/>
    </source>
</evidence>
<dbReference type="Pfam" id="PF08242">
    <property type="entry name" value="Methyltransf_12"/>
    <property type="match status" value="1"/>
</dbReference>
<protein>
    <recommendedName>
        <fullName evidence="1">Methyltransferase type 12 domain-containing protein</fullName>
    </recommendedName>
</protein>
<accession>A0A480B4B3</accession>
<proteinExistence type="predicted"/>
<comment type="caution">
    <text evidence="2">The sequence shown here is derived from an EMBL/GenBank/DDBJ whole genome shotgun (WGS) entry which is preliminary data.</text>
</comment>
<sequence>MVLPAPHRGNVGGMHASSVHTTPLPPCTARLQALFQAHHRLSAGLIGRAQAAFGTPWLLAFEDLLQRFLPGDDALAAAARGYSSFALDAMRRQKAFEASGTYPDKSHAEAAAEVYFNSRHMADEYLPGLLLSHYLWPHHYRQLQFFEQAFIAPMRLAGTGQFAEVGVGTGLYSRLLLQSLPAASGAGYDISPSSCEFAALQMQRFGCDSRYTLHRQDVVAEPMPPVPWLVCVEVLEHLDDPVRFLRALHAALQPGGKAFITAALNAAHADHIHLYRQPDEVWQHLQAAGFVLEQSWAGAAYAPPRPGVPVPLAAAFVVGKGAA</sequence>
<name>A0A480B4B3_9BURK</name>
<dbReference type="AlphaFoldDB" id="A0A480B4B3"/>
<feature type="domain" description="Methyltransferase type 12" evidence="1">
    <location>
        <begin position="164"/>
        <end position="257"/>
    </location>
</feature>
<organism evidence="2 3">
    <name type="scientific">Pseudaquabacterium pictum</name>
    <dbReference type="NCBI Taxonomy" id="2315236"/>
    <lineage>
        <taxon>Bacteria</taxon>
        <taxon>Pseudomonadati</taxon>
        <taxon>Pseudomonadota</taxon>
        <taxon>Betaproteobacteria</taxon>
        <taxon>Burkholderiales</taxon>
        <taxon>Sphaerotilaceae</taxon>
        <taxon>Pseudaquabacterium</taxon>
    </lineage>
</organism>